<protein>
    <recommendedName>
        <fullName evidence="1">non-specific serine/threonine protein kinase</fullName>
        <ecNumber evidence="1">2.7.11.1</ecNumber>
    </recommendedName>
</protein>
<feature type="binding site" evidence="7">
    <location>
        <position position="39"/>
    </location>
    <ligand>
        <name>ATP</name>
        <dbReference type="ChEBI" id="CHEBI:30616"/>
    </ligand>
</feature>
<evidence type="ECO:0000256" key="4">
    <source>
        <dbReference type="ARBA" id="ARBA00022741"/>
    </source>
</evidence>
<dbReference type="GO" id="GO:0004674">
    <property type="term" value="F:protein serine/threonine kinase activity"/>
    <property type="evidence" value="ECO:0007669"/>
    <property type="project" value="UniProtKB-KW"/>
</dbReference>
<dbReference type="PROSITE" id="PS50011">
    <property type="entry name" value="PROTEIN_KINASE_DOM"/>
    <property type="match status" value="1"/>
</dbReference>
<keyword evidence="5 10" id="KW-0418">Kinase</keyword>
<evidence type="ECO:0000256" key="1">
    <source>
        <dbReference type="ARBA" id="ARBA00012513"/>
    </source>
</evidence>
<evidence type="ECO:0000313" key="10">
    <source>
        <dbReference type="EMBL" id="PUA81399.1"/>
    </source>
</evidence>
<dbReference type="EC" id="2.7.11.1" evidence="1"/>
<feature type="domain" description="Protein kinase" evidence="9">
    <location>
        <begin position="10"/>
        <end position="269"/>
    </location>
</feature>
<feature type="compositionally biased region" description="Basic and acidic residues" evidence="8">
    <location>
        <begin position="414"/>
        <end position="426"/>
    </location>
</feature>
<dbReference type="EMBL" id="PYXZ01000003">
    <property type="protein sequence ID" value="PUA81399.1"/>
    <property type="molecule type" value="Genomic_DNA"/>
</dbReference>
<evidence type="ECO:0000256" key="2">
    <source>
        <dbReference type="ARBA" id="ARBA00022527"/>
    </source>
</evidence>
<evidence type="ECO:0000259" key="9">
    <source>
        <dbReference type="PROSITE" id="PS50011"/>
    </source>
</evidence>
<reference evidence="10 11" key="1">
    <citation type="submission" date="2018-03" db="EMBL/GenBank/DDBJ databases">
        <authorList>
            <person name="Keele B.F."/>
        </authorList>
    </citation>
    <scope>NUCLEOTIDE SEQUENCE [LARGE SCALE GENOMIC DNA]</scope>
    <source>
        <strain evidence="10 11">IB-3</strain>
    </source>
</reference>
<organism evidence="10 11">
    <name type="scientific">Nocardioides currus</name>
    <dbReference type="NCBI Taxonomy" id="2133958"/>
    <lineage>
        <taxon>Bacteria</taxon>
        <taxon>Bacillati</taxon>
        <taxon>Actinomycetota</taxon>
        <taxon>Actinomycetes</taxon>
        <taxon>Propionibacteriales</taxon>
        <taxon>Nocardioidaceae</taxon>
        <taxon>Nocardioides</taxon>
    </lineage>
</organism>
<dbReference type="InterPro" id="IPR017441">
    <property type="entry name" value="Protein_kinase_ATP_BS"/>
</dbReference>
<evidence type="ECO:0000256" key="5">
    <source>
        <dbReference type="ARBA" id="ARBA00022777"/>
    </source>
</evidence>
<evidence type="ECO:0000256" key="7">
    <source>
        <dbReference type="PROSITE-ProRule" id="PRU10141"/>
    </source>
</evidence>
<evidence type="ECO:0000256" key="6">
    <source>
        <dbReference type="ARBA" id="ARBA00022840"/>
    </source>
</evidence>
<keyword evidence="2 10" id="KW-0723">Serine/threonine-protein kinase</keyword>
<dbReference type="Gene3D" id="3.30.200.20">
    <property type="entry name" value="Phosphorylase Kinase, domain 1"/>
    <property type="match status" value="1"/>
</dbReference>
<accession>A0A2R7YZT2</accession>
<evidence type="ECO:0000313" key="11">
    <source>
        <dbReference type="Proteomes" id="UP000244867"/>
    </source>
</evidence>
<dbReference type="Gene3D" id="1.10.510.10">
    <property type="entry name" value="Transferase(Phosphotransferase) domain 1"/>
    <property type="match status" value="1"/>
</dbReference>
<evidence type="ECO:0000256" key="3">
    <source>
        <dbReference type="ARBA" id="ARBA00022679"/>
    </source>
</evidence>
<dbReference type="AlphaFoldDB" id="A0A2R7YZT2"/>
<gene>
    <name evidence="10" type="ORF">C7S10_10330</name>
</gene>
<dbReference type="PROSITE" id="PS00108">
    <property type="entry name" value="PROTEIN_KINASE_ST"/>
    <property type="match status" value="1"/>
</dbReference>
<dbReference type="PROSITE" id="PS00107">
    <property type="entry name" value="PROTEIN_KINASE_ATP"/>
    <property type="match status" value="1"/>
</dbReference>
<name>A0A2R7YZT2_9ACTN</name>
<keyword evidence="3" id="KW-0808">Transferase</keyword>
<sequence length="487" mass="52289">MSAPSRLGRYPVRRRIGSGAFATVWLAYDEQLDSPVAIKVLADNWTEDLHARQRFIEEGRFLRKVESPHVVAVWDAGELPDSRPFLVMSYADQGTLADRLELDALSVSQALHVVGQVGAGLHALHQRGVLHRDVKPANVLFRTVELDGEPQVSAMLGDLGLGKAMDMSSRLTMIGGTPSFVSPEQAQGEPLDARADQFSLAALAYLLLAGRAPYNHASLRSAADPEPPPPLGNGLPDATEAVIARGLAKDRDERYADVPAFVAALTESLAGRATDEPPTWLPVDPELTQPAPQGELFTELSDQPVASRASRRRLVGVGAAAVVVGLLGGYVGHEVLNTERTIEDTSGTISVTVPEGWTRAVDTERWVPPGAEVDQASLSAGSGEGWNTNDDPGEGVFVGLLQGESLPTTVPQHPECDPPRPVDRDRRNGDAYMTVEFTGCDDDGFTFERVVQVTADRILWVQVRARDRGTALRVLDEVKVAGVGASA</sequence>
<dbReference type="InterPro" id="IPR011009">
    <property type="entry name" value="Kinase-like_dom_sf"/>
</dbReference>
<dbReference type="Proteomes" id="UP000244867">
    <property type="component" value="Unassembled WGS sequence"/>
</dbReference>
<evidence type="ECO:0000256" key="8">
    <source>
        <dbReference type="SAM" id="MobiDB-lite"/>
    </source>
</evidence>
<keyword evidence="6 7" id="KW-0067">ATP-binding</keyword>
<dbReference type="SMART" id="SM00220">
    <property type="entry name" value="S_TKc"/>
    <property type="match status" value="1"/>
</dbReference>
<dbReference type="PANTHER" id="PTHR43289">
    <property type="entry name" value="MITOGEN-ACTIVATED PROTEIN KINASE KINASE KINASE 20-RELATED"/>
    <property type="match status" value="1"/>
</dbReference>
<dbReference type="SUPFAM" id="SSF56112">
    <property type="entry name" value="Protein kinase-like (PK-like)"/>
    <property type="match status" value="1"/>
</dbReference>
<dbReference type="InterPro" id="IPR008271">
    <property type="entry name" value="Ser/Thr_kinase_AS"/>
</dbReference>
<comment type="caution">
    <text evidence="10">The sequence shown here is derived from an EMBL/GenBank/DDBJ whole genome shotgun (WGS) entry which is preliminary data.</text>
</comment>
<dbReference type="Pfam" id="PF00069">
    <property type="entry name" value="Pkinase"/>
    <property type="match status" value="1"/>
</dbReference>
<dbReference type="PANTHER" id="PTHR43289:SF6">
    <property type="entry name" value="SERINE_THREONINE-PROTEIN KINASE NEKL-3"/>
    <property type="match status" value="1"/>
</dbReference>
<dbReference type="InterPro" id="IPR000719">
    <property type="entry name" value="Prot_kinase_dom"/>
</dbReference>
<keyword evidence="11" id="KW-1185">Reference proteome</keyword>
<feature type="region of interest" description="Disordered" evidence="8">
    <location>
        <begin position="407"/>
        <end position="426"/>
    </location>
</feature>
<keyword evidence="4 7" id="KW-0547">Nucleotide-binding</keyword>
<dbReference type="RefSeq" id="WP_108344340.1">
    <property type="nucleotide sequence ID" value="NZ_PYXZ01000003.1"/>
</dbReference>
<proteinExistence type="predicted"/>
<dbReference type="CDD" id="cd14014">
    <property type="entry name" value="STKc_PknB_like"/>
    <property type="match status" value="1"/>
</dbReference>
<dbReference type="GO" id="GO:0005524">
    <property type="term" value="F:ATP binding"/>
    <property type="evidence" value="ECO:0007669"/>
    <property type="project" value="UniProtKB-UniRule"/>
</dbReference>